<dbReference type="Pfam" id="PF00583">
    <property type="entry name" value="Acetyltransf_1"/>
    <property type="match status" value="1"/>
</dbReference>
<reference evidence="5" key="1">
    <citation type="submission" date="2017-04" db="EMBL/GenBank/DDBJ databases">
        <authorList>
            <person name="Abreu V.A."/>
            <person name="Popin R.V."/>
            <person name="Rigonato J."/>
            <person name="Andreote A.P."/>
            <person name="Schaker P.C."/>
            <person name="Hoff-Risseti C."/>
            <person name="Alvarenga D.O."/>
            <person name="Varani A.M."/>
            <person name="Fiore M.F."/>
        </authorList>
    </citation>
    <scope>NUCLEOTIDE SEQUENCE [LARGE SCALE GENOMIC DNA]</scope>
    <source>
        <strain evidence="5">CENA303</strain>
    </source>
</reference>
<dbReference type="AlphaFoldDB" id="A0A1X4G2Q7"/>
<keyword evidence="1 4" id="KW-0808">Transferase</keyword>
<dbReference type="InterPro" id="IPR016181">
    <property type="entry name" value="Acyl_CoA_acyltransferase"/>
</dbReference>
<evidence type="ECO:0000313" key="4">
    <source>
        <dbReference type="EMBL" id="OSO87029.1"/>
    </source>
</evidence>
<dbReference type="Proteomes" id="UP000192997">
    <property type="component" value="Unassembled WGS sequence"/>
</dbReference>
<keyword evidence="2" id="KW-0012">Acyltransferase</keyword>
<comment type="caution">
    <text evidence="4">The sequence shown here is derived from an EMBL/GenBank/DDBJ whole genome shotgun (WGS) entry which is preliminary data.</text>
</comment>
<evidence type="ECO:0000256" key="1">
    <source>
        <dbReference type="ARBA" id="ARBA00022679"/>
    </source>
</evidence>
<dbReference type="PANTHER" id="PTHR43420">
    <property type="entry name" value="ACETYLTRANSFERASE"/>
    <property type="match status" value="1"/>
</dbReference>
<feature type="domain" description="N-acetyltransferase" evidence="3">
    <location>
        <begin position="9"/>
        <end position="165"/>
    </location>
</feature>
<evidence type="ECO:0000259" key="3">
    <source>
        <dbReference type="PROSITE" id="PS51186"/>
    </source>
</evidence>
<dbReference type="Gene3D" id="3.40.630.30">
    <property type="match status" value="1"/>
</dbReference>
<evidence type="ECO:0000256" key="2">
    <source>
        <dbReference type="ARBA" id="ARBA00023315"/>
    </source>
</evidence>
<organism evidence="4 5">
    <name type="scientific">Cylindrospermopsis raciborskii CENA303</name>
    <dbReference type="NCBI Taxonomy" id="1170769"/>
    <lineage>
        <taxon>Bacteria</taxon>
        <taxon>Bacillati</taxon>
        <taxon>Cyanobacteriota</taxon>
        <taxon>Cyanophyceae</taxon>
        <taxon>Nostocales</taxon>
        <taxon>Aphanizomenonaceae</taxon>
        <taxon>Cylindrospermopsis</taxon>
    </lineage>
</organism>
<dbReference type="CDD" id="cd04301">
    <property type="entry name" value="NAT_SF"/>
    <property type="match status" value="1"/>
</dbReference>
<dbReference type="InterPro" id="IPR050680">
    <property type="entry name" value="YpeA/RimI_acetyltransf"/>
</dbReference>
<name>A0A1X4G2Q7_9CYAN</name>
<dbReference type="GO" id="GO:0016747">
    <property type="term" value="F:acyltransferase activity, transferring groups other than amino-acyl groups"/>
    <property type="evidence" value="ECO:0007669"/>
    <property type="project" value="InterPro"/>
</dbReference>
<dbReference type="PROSITE" id="PS51186">
    <property type="entry name" value="GNAT"/>
    <property type="match status" value="1"/>
</dbReference>
<dbReference type="EMBL" id="NBYN01000074">
    <property type="protein sequence ID" value="OSO87029.1"/>
    <property type="molecule type" value="Genomic_DNA"/>
</dbReference>
<proteinExistence type="predicted"/>
<accession>A0A1X4G2Q7</accession>
<dbReference type="InterPro" id="IPR000182">
    <property type="entry name" value="GNAT_dom"/>
</dbReference>
<sequence>MEENMASDLLIRQGELWDLQVLVEFNQALIYETENKPLPINDINAGVETILKNPTLGFYLLAQKNNQVVGSLMVTTEWSDWRNGLYWWIQSVYVDPHFRRQGVFKALYQAVKQRAKTQASGLKVAGFRLYVEKENAIAQRTYQSLGMEKTHYEIFEELLEPKHLRR</sequence>
<dbReference type="SUPFAM" id="SSF55729">
    <property type="entry name" value="Acyl-CoA N-acyltransferases (Nat)"/>
    <property type="match status" value="1"/>
</dbReference>
<evidence type="ECO:0000313" key="5">
    <source>
        <dbReference type="Proteomes" id="UP000192997"/>
    </source>
</evidence>
<gene>
    <name evidence="4" type="ORF">B7O87_15205</name>
</gene>
<protein>
    <submittedName>
        <fullName evidence="4">N-acetyltransferase</fullName>
    </submittedName>
</protein>